<reference evidence="4 5" key="1">
    <citation type="journal article" date="2014" name="J. Microbiol.">
        <title>Diaminobutyricibacter tongyongensis gen. nov., sp. nov. and Homoserinibacter gongjuensis gen. nov., sp. nov. belong to the family Microbacteriaceae.</title>
        <authorList>
            <person name="Kim S.J."/>
            <person name="Ahn J.H."/>
            <person name="Weon H.Y."/>
            <person name="Hamada M."/>
            <person name="Suzuki K."/>
            <person name="Kwon S.W."/>
        </authorList>
    </citation>
    <scope>NUCLEOTIDE SEQUENCE [LARGE SCALE GENOMIC DNA]</scope>
    <source>
        <strain evidence="4 5">NBRC 108724</strain>
    </source>
</reference>
<evidence type="ECO:0000313" key="5">
    <source>
        <dbReference type="Proteomes" id="UP000474967"/>
    </source>
</evidence>
<evidence type="ECO:0000256" key="1">
    <source>
        <dbReference type="ARBA" id="ARBA00022857"/>
    </source>
</evidence>
<dbReference type="GO" id="GO:0016651">
    <property type="term" value="F:oxidoreductase activity, acting on NAD(P)H"/>
    <property type="evidence" value="ECO:0007669"/>
    <property type="project" value="TreeGrafter"/>
</dbReference>
<feature type="domain" description="Enoyl reductase (ER)" evidence="3">
    <location>
        <begin position="10"/>
        <end position="322"/>
    </location>
</feature>
<evidence type="ECO:0000259" key="3">
    <source>
        <dbReference type="SMART" id="SM00829"/>
    </source>
</evidence>
<dbReference type="SMART" id="SM00829">
    <property type="entry name" value="PKS_ER"/>
    <property type="match status" value="1"/>
</dbReference>
<dbReference type="Proteomes" id="UP000474967">
    <property type="component" value="Unassembled WGS sequence"/>
</dbReference>
<evidence type="ECO:0000256" key="2">
    <source>
        <dbReference type="ARBA" id="ARBA00023002"/>
    </source>
</evidence>
<dbReference type="RefSeq" id="WP_163290164.1">
    <property type="nucleotide sequence ID" value="NZ_JAAGWY010000002.1"/>
</dbReference>
<dbReference type="SUPFAM" id="SSF50129">
    <property type="entry name" value="GroES-like"/>
    <property type="match status" value="1"/>
</dbReference>
<dbReference type="AlphaFoldDB" id="A0A6L9Y0J2"/>
<accession>A0A6L9Y0J2</accession>
<dbReference type="CDD" id="cd05276">
    <property type="entry name" value="p53_inducible_oxidoreductase"/>
    <property type="match status" value="1"/>
</dbReference>
<protein>
    <submittedName>
        <fullName evidence="4">NAD(P)H-quinone oxidoreductase</fullName>
    </submittedName>
</protein>
<dbReference type="InterPro" id="IPR011032">
    <property type="entry name" value="GroES-like_sf"/>
</dbReference>
<dbReference type="PANTHER" id="PTHR48106">
    <property type="entry name" value="QUINONE OXIDOREDUCTASE PIG3-RELATED"/>
    <property type="match status" value="1"/>
</dbReference>
<dbReference type="EMBL" id="JAAGWY010000002">
    <property type="protein sequence ID" value="NEN06788.1"/>
    <property type="molecule type" value="Genomic_DNA"/>
</dbReference>
<dbReference type="InterPro" id="IPR036291">
    <property type="entry name" value="NAD(P)-bd_dom_sf"/>
</dbReference>
<dbReference type="PANTHER" id="PTHR48106:SF8">
    <property type="entry name" value="OS02G0805600 PROTEIN"/>
    <property type="match status" value="1"/>
</dbReference>
<dbReference type="Pfam" id="PF13602">
    <property type="entry name" value="ADH_zinc_N_2"/>
    <property type="match status" value="1"/>
</dbReference>
<keyword evidence="5" id="KW-1185">Reference proteome</keyword>
<dbReference type="NCBIfam" id="TIGR02824">
    <property type="entry name" value="quinone_pig3"/>
    <property type="match status" value="1"/>
</dbReference>
<dbReference type="InterPro" id="IPR020843">
    <property type="entry name" value="ER"/>
</dbReference>
<keyword evidence="2" id="KW-0560">Oxidoreductase</keyword>
<gene>
    <name evidence="4" type="ORF">G3T36_13025</name>
</gene>
<dbReference type="InterPro" id="IPR013154">
    <property type="entry name" value="ADH-like_N"/>
</dbReference>
<dbReference type="Gene3D" id="3.40.50.720">
    <property type="entry name" value="NAD(P)-binding Rossmann-like Domain"/>
    <property type="match status" value="1"/>
</dbReference>
<organism evidence="4 5">
    <name type="scientific">Leifsonia tongyongensis</name>
    <dbReference type="NCBI Taxonomy" id="1268043"/>
    <lineage>
        <taxon>Bacteria</taxon>
        <taxon>Bacillati</taxon>
        <taxon>Actinomycetota</taxon>
        <taxon>Actinomycetes</taxon>
        <taxon>Micrococcales</taxon>
        <taxon>Microbacteriaceae</taxon>
        <taxon>Leifsonia</taxon>
    </lineage>
</organism>
<proteinExistence type="predicted"/>
<dbReference type="Pfam" id="PF08240">
    <property type="entry name" value="ADH_N"/>
    <property type="match status" value="1"/>
</dbReference>
<dbReference type="Gene3D" id="3.90.180.10">
    <property type="entry name" value="Medium-chain alcohol dehydrogenases, catalytic domain"/>
    <property type="match status" value="1"/>
</dbReference>
<comment type="caution">
    <text evidence="4">The sequence shown here is derived from an EMBL/GenBank/DDBJ whole genome shotgun (WGS) entry which is preliminary data.</text>
</comment>
<name>A0A6L9Y0J2_9MICO</name>
<dbReference type="SUPFAM" id="SSF51735">
    <property type="entry name" value="NAD(P)-binding Rossmann-fold domains"/>
    <property type="match status" value="1"/>
</dbReference>
<keyword evidence="1" id="KW-0521">NADP</keyword>
<evidence type="ECO:0000313" key="4">
    <source>
        <dbReference type="EMBL" id="NEN06788.1"/>
    </source>
</evidence>
<dbReference type="GO" id="GO:0070402">
    <property type="term" value="F:NADPH binding"/>
    <property type="evidence" value="ECO:0007669"/>
    <property type="project" value="TreeGrafter"/>
</dbReference>
<sequence>MRAITVPRPGGPEAMVLADVPEPVVGDHEVLIRVTAAGVNGADLSQRRGHYNPPPGAPDWLGLEVSGEIAAIGPDVSGWSVGDTVCALLAGGGYAEFVAVDAGLVLPVPEGVDLVEAAGLPEVAATVWSNVYGHAKLQPGETLLVHGGSSGIGSMAIQLGATTGAHVIATAGSPEKTAFCRRLGAEVAIDYTQQDFVEVVLDTTDGRGADVVLDIVGGDYLERNIRALAREGRIMEIASRRGPSTFDINHLMMKRGLIWATTLRARPLAEKVAIIAEVRSRVWPLIEAGRVRPVVDSVFPLEDAAEAHLRMESSTHIGKILLQVR</sequence>
<dbReference type="InterPro" id="IPR014189">
    <property type="entry name" value="Quinone_OxRdtase_PIG3"/>
</dbReference>